<dbReference type="Proteomes" id="UP000604046">
    <property type="component" value="Unassembled WGS sequence"/>
</dbReference>
<protein>
    <submittedName>
        <fullName evidence="1">Uncharacterized protein</fullName>
    </submittedName>
</protein>
<comment type="caution">
    <text evidence="1">The sequence shown here is derived from an EMBL/GenBank/DDBJ whole genome shotgun (WGS) entry which is preliminary data.</text>
</comment>
<organism evidence="1 2">
    <name type="scientific">Symbiodinium natans</name>
    <dbReference type="NCBI Taxonomy" id="878477"/>
    <lineage>
        <taxon>Eukaryota</taxon>
        <taxon>Sar</taxon>
        <taxon>Alveolata</taxon>
        <taxon>Dinophyceae</taxon>
        <taxon>Suessiales</taxon>
        <taxon>Symbiodiniaceae</taxon>
        <taxon>Symbiodinium</taxon>
    </lineage>
</organism>
<dbReference type="AlphaFoldDB" id="A0A812QAJ5"/>
<proteinExistence type="predicted"/>
<accession>A0A812QAJ5</accession>
<evidence type="ECO:0000313" key="2">
    <source>
        <dbReference type="Proteomes" id="UP000604046"/>
    </source>
</evidence>
<sequence length="111" mass="12185">MSMSWRTFQVAKTCQDRPLAICELFLVNQSMKGSCDLLHAMDMRRTDAHALPAACADFCAPYFGQASAKPIAQLTALVSFWVTRLEGQAPHCWFSPLPCACGLCWLAGGWG</sequence>
<gene>
    <name evidence="1" type="ORF">SNAT2548_LOCUS19534</name>
</gene>
<dbReference type="EMBL" id="CAJNDS010002182">
    <property type="protein sequence ID" value="CAE7362360.1"/>
    <property type="molecule type" value="Genomic_DNA"/>
</dbReference>
<evidence type="ECO:0000313" key="1">
    <source>
        <dbReference type="EMBL" id="CAE7362360.1"/>
    </source>
</evidence>
<name>A0A812QAJ5_9DINO</name>
<keyword evidence="2" id="KW-1185">Reference proteome</keyword>
<reference evidence="1" key="1">
    <citation type="submission" date="2021-02" db="EMBL/GenBank/DDBJ databases">
        <authorList>
            <person name="Dougan E. K."/>
            <person name="Rhodes N."/>
            <person name="Thang M."/>
            <person name="Chan C."/>
        </authorList>
    </citation>
    <scope>NUCLEOTIDE SEQUENCE</scope>
</reference>